<dbReference type="InterPro" id="IPR001342">
    <property type="entry name" value="HDH_cat"/>
</dbReference>
<dbReference type="GO" id="GO:0009088">
    <property type="term" value="P:threonine biosynthetic process"/>
    <property type="evidence" value="ECO:0007669"/>
    <property type="project" value="UniProtKB-UniPathway"/>
</dbReference>
<comment type="caution">
    <text evidence="16">The sequence shown here is derived from an EMBL/GenBank/DDBJ whole genome shotgun (WGS) entry which is preliminary data.</text>
</comment>
<accession>A0A7W7YBU4</accession>
<dbReference type="CDD" id="cd04881">
    <property type="entry name" value="ACT_HSDH-Hom"/>
    <property type="match status" value="1"/>
</dbReference>
<organism evidence="16 17">
    <name type="scientific">Prosthecobacter vanneervenii</name>
    <dbReference type="NCBI Taxonomy" id="48466"/>
    <lineage>
        <taxon>Bacteria</taxon>
        <taxon>Pseudomonadati</taxon>
        <taxon>Verrucomicrobiota</taxon>
        <taxon>Verrucomicrobiia</taxon>
        <taxon>Verrucomicrobiales</taxon>
        <taxon>Verrucomicrobiaceae</taxon>
        <taxon>Prosthecobacter</taxon>
    </lineage>
</organism>
<dbReference type="EC" id="1.1.1.3" evidence="4 13"/>
<dbReference type="PIRSF" id="PIRSF000098">
    <property type="entry name" value="Homoser_dehydrog"/>
    <property type="match status" value="1"/>
</dbReference>
<dbReference type="Gene3D" id="3.30.70.260">
    <property type="match status" value="1"/>
</dbReference>
<keyword evidence="6 13" id="KW-0028">Amino-acid biosynthesis</keyword>
<proteinExistence type="inferred from homology"/>
<dbReference type="Gene3D" id="3.30.360.10">
    <property type="entry name" value="Dihydrodipicolinate Reductase, domain 2"/>
    <property type="match status" value="1"/>
</dbReference>
<keyword evidence="8 12" id="KW-0521">NADP</keyword>
<evidence type="ECO:0000256" key="2">
    <source>
        <dbReference type="ARBA" id="ARBA00005062"/>
    </source>
</evidence>
<feature type="binding site" evidence="12">
    <location>
        <position position="196"/>
    </location>
    <ligand>
        <name>L-homoserine</name>
        <dbReference type="ChEBI" id="CHEBI:57476"/>
    </ligand>
</feature>
<gene>
    <name evidence="16" type="ORF">HNQ65_002879</name>
</gene>
<feature type="binding site" evidence="12">
    <location>
        <begin position="15"/>
        <end position="22"/>
    </location>
    <ligand>
        <name>NADP(+)</name>
        <dbReference type="ChEBI" id="CHEBI:58349"/>
    </ligand>
</feature>
<dbReference type="Proteomes" id="UP000590740">
    <property type="component" value="Unassembled WGS sequence"/>
</dbReference>
<name>A0A7W7YBU4_9BACT</name>
<dbReference type="PANTHER" id="PTHR43331:SF1">
    <property type="entry name" value="HOMOSERINE DEHYDROGENASE"/>
    <property type="match status" value="1"/>
</dbReference>
<sequence>MSSVSSPRVINIGLAGLGNVGAGVFKNLEKNRSLISQRIGAELRVTKVAVRDLSRPRDVEVPAAMLTTDWKELVNDPAIPVIVELIGGTITAYDMVASALRAKKIVVTGNKALLAERGKELFALAEECGVPIYFEAAVAGGIPIIQVLQEGLVGNHIRSIHGIINGTCNYILTRMSQAGLSYKDALQEAQEKGYAEADPTLDVSGWDAAHKAIILASLSYGFWIPQDKVYVEGVDRVSITDFRFAERLGYTIKLLSVIRADENGLVEVRTQPTLVPLSHVLANVSGAFNAVLVNGDVVGETLFYGRGAGQDPTSSSVISDICEAAAVLMHGARNSGFVPHGLYGKSKPVEDTVSHYYLRLTVDDVPGVLAQVATVLGERGIGISSMIQPEDLEDTSGETSLVLMIHDARLGDMTAALTAISQLDCVRGEPSWMRVETLQG</sequence>
<dbReference type="NCBIfam" id="NF004976">
    <property type="entry name" value="PRK06349.1"/>
    <property type="match status" value="1"/>
</dbReference>
<evidence type="ECO:0000256" key="13">
    <source>
        <dbReference type="RuleBase" id="RU000579"/>
    </source>
</evidence>
<dbReference type="UniPathway" id="UPA00050">
    <property type="reaction ID" value="UER00063"/>
</dbReference>
<evidence type="ECO:0000256" key="11">
    <source>
        <dbReference type="PIRSR" id="PIRSR000098-1"/>
    </source>
</evidence>
<dbReference type="Pfam" id="PF03447">
    <property type="entry name" value="NAD_binding_3"/>
    <property type="match status" value="1"/>
</dbReference>
<dbReference type="GO" id="GO:0004412">
    <property type="term" value="F:homoserine dehydrogenase activity"/>
    <property type="evidence" value="ECO:0007669"/>
    <property type="project" value="UniProtKB-EC"/>
</dbReference>
<keyword evidence="17" id="KW-1185">Reference proteome</keyword>
<evidence type="ECO:0000256" key="9">
    <source>
        <dbReference type="ARBA" id="ARBA00023002"/>
    </source>
</evidence>
<dbReference type="InterPro" id="IPR019811">
    <property type="entry name" value="HDH_CS"/>
</dbReference>
<dbReference type="PROSITE" id="PS01042">
    <property type="entry name" value="HOMOSER_DHGENASE"/>
    <property type="match status" value="1"/>
</dbReference>
<dbReference type="InterPro" id="IPR036291">
    <property type="entry name" value="NAD(P)-bd_dom_sf"/>
</dbReference>
<dbReference type="SUPFAM" id="SSF55021">
    <property type="entry name" value="ACT-like"/>
    <property type="match status" value="1"/>
</dbReference>
<dbReference type="FunFam" id="3.30.360.10:FF:000005">
    <property type="entry name" value="Homoserine dehydrogenase"/>
    <property type="match status" value="1"/>
</dbReference>
<feature type="active site" description="Proton donor" evidence="11">
    <location>
        <position position="211"/>
    </location>
</feature>
<evidence type="ECO:0000313" key="17">
    <source>
        <dbReference type="Proteomes" id="UP000590740"/>
    </source>
</evidence>
<dbReference type="PANTHER" id="PTHR43331">
    <property type="entry name" value="HOMOSERINE DEHYDROGENASE"/>
    <property type="match status" value="1"/>
</dbReference>
<evidence type="ECO:0000256" key="8">
    <source>
        <dbReference type="ARBA" id="ARBA00022857"/>
    </source>
</evidence>
<keyword evidence="10 13" id="KW-0486">Methionine biosynthesis</keyword>
<dbReference type="InterPro" id="IPR002912">
    <property type="entry name" value="ACT_dom"/>
</dbReference>
<feature type="domain" description="ACT" evidence="15">
    <location>
        <begin position="357"/>
        <end position="431"/>
    </location>
</feature>
<reference evidence="16 17" key="1">
    <citation type="submission" date="2020-08" db="EMBL/GenBank/DDBJ databases">
        <title>Genomic Encyclopedia of Type Strains, Phase IV (KMG-IV): sequencing the most valuable type-strain genomes for metagenomic binning, comparative biology and taxonomic classification.</title>
        <authorList>
            <person name="Goeker M."/>
        </authorList>
    </citation>
    <scope>NUCLEOTIDE SEQUENCE [LARGE SCALE GENOMIC DNA]</scope>
    <source>
        <strain evidence="16 17">DSM 12252</strain>
    </source>
</reference>
<dbReference type="InterPro" id="IPR016204">
    <property type="entry name" value="HDH"/>
</dbReference>
<comment type="pathway">
    <text evidence="2 13">Amino-acid biosynthesis; L-methionine biosynthesis via de novo pathway; L-homoserine from L-aspartate: step 3/3.</text>
</comment>
<dbReference type="InterPro" id="IPR005106">
    <property type="entry name" value="Asp/hSer_DH_NAD-bd"/>
</dbReference>
<evidence type="ECO:0000256" key="14">
    <source>
        <dbReference type="RuleBase" id="RU004171"/>
    </source>
</evidence>
<keyword evidence="9 13" id="KW-0560">Oxidoreductase</keyword>
<comment type="similarity">
    <text evidence="3 14">Belongs to the homoserine dehydrogenase family.</text>
</comment>
<evidence type="ECO:0000256" key="6">
    <source>
        <dbReference type="ARBA" id="ARBA00022605"/>
    </source>
</evidence>
<dbReference type="SUPFAM" id="SSF51735">
    <property type="entry name" value="NAD(P)-binding Rossmann-fold domains"/>
    <property type="match status" value="1"/>
</dbReference>
<evidence type="ECO:0000256" key="10">
    <source>
        <dbReference type="ARBA" id="ARBA00023167"/>
    </source>
</evidence>
<evidence type="ECO:0000256" key="3">
    <source>
        <dbReference type="ARBA" id="ARBA00006753"/>
    </source>
</evidence>
<dbReference type="RefSeq" id="WP_184340206.1">
    <property type="nucleotide sequence ID" value="NZ_JACHIG010000005.1"/>
</dbReference>
<dbReference type="Gene3D" id="3.40.50.720">
    <property type="entry name" value="NAD(P)-binding Rossmann-like Domain"/>
    <property type="match status" value="1"/>
</dbReference>
<evidence type="ECO:0000256" key="12">
    <source>
        <dbReference type="PIRSR" id="PIRSR000098-2"/>
    </source>
</evidence>
<dbReference type="GO" id="GO:0009086">
    <property type="term" value="P:methionine biosynthetic process"/>
    <property type="evidence" value="ECO:0007669"/>
    <property type="project" value="UniProtKB-KW"/>
</dbReference>
<comment type="catalytic activity">
    <reaction evidence="13">
        <text>L-homoserine + NADP(+) = L-aspartate 4-semialdehyde + NADPH + H(+)</text>
        <dbReference type="Rhea" id="RHEA:15761"/>
        <dbReference type="ChEBI" id="CHEBI:15378"/>
        <dbReference type="ChEBI" id="CHEBI:57476"/>
        <dbReference type="ChEBI" id="CHEBI:57783"/>
        <dbReference type="ChEBI" id="CHEBI:58349"/>
        <dbReference type="ChEBI" id="CHEBI:537519"/>
        <dbReference type="EC" id="1.1.1.3"/>
    </reaction>
</comment>
<protein>
    <recommendedName>
        <fullName evidence="5 13">Homoserine dehydrogenase</fullName>
        <ecNumber evidence="4 13">1.1.1.3</ecNumber>
    </recommendedName>
</protein>
<feature type="binding site" evidence="12">
    <location>
        <position position="111"/>
    </location>
    <ligand>
        <name>NADPH</name>
        <dbReference type="ChEBI" id="CHEBI:57783"/>
    </ligand>
</feature>
<dbReference type="GO" id="GO:0050661">
    <property type="term" value="F:NADP binding"/>
    <property type="evidence" value="ECO:0007669"/>
    <property type="project" value="InterPro"/>
</dbReference>
<dbReference type="PROSITE" id="PS51671">
    <property type="entry name" value="ACT"/>
    <property type="match status" value="1"/>
</dbReference>
<dbReference type="Pfam" id="PF00742">
    <property type="entry name" value="Homoserine_dh"/>
    <property type="match status" value="1"/>
</dbReference>
<evidence type="ECO:0000259" key="15">
    <source>
        <dbReference type="PROSITE" id="PS51671"/>
    </source>
</evidence>
<dbReference type="AlphaFoldDB" id="A0A7W7YBU4"/>
<dbReference type="EMBL" id="JACHIG010000005">
    <property type="protein sequence ID" value="MBB5033296.1"/>
    <property type="molecule type" value="Genomic_DNA"/>
</dbReference>
<dbReference type="Pfam" id="PF01842">
    <property type="entry name" value="ACT"/>
    <property type="match status" value="1"/>
</dbReference>
<evidence type="ECO:0000313" key="16">
    <source>
        <dbReference type="EMBL" id="MBB5033296.1"/>
    </source>
</evidence>
<evidence type="ECO:0000256" key="5">
    <source>
        <dbReference type="ARBA" id="ARBA00013376"/>
    </source>
</evidence>
<dbReference type="InterPro" id="IPR045865">
    <property type="entry name" value="ACT-like_dom_sf"/>
</dbReference>
<comment type="pathway">
    <text evidence="1 13">Amino-acid biosynthesis; L-threonine biosynthesis; L-threonine from L-aspartate: step 3/5.</text>
</comment>
<dbReference type="SUPFAM" id="SSF55347">
    <property type="entry name" value="Glyceraldehyde-3-phosphate dehydrogenase-like, C-terminal domain"/>
    <property type="match status" value="1"/>
</dbReference>
<dbReference type="UniPathway" id="UPA00051">
    <property type="reaction ID" value="UER00465"/>
</dbReference>
<keyword evidence="7 13" id="KW-0791">Threonine biosynthesis</keyword>
<evidence type="ECO:0000256" key="1">
    <source>
        <dbReference type="ARBA" id="ARBA00005056"/>
    </source>
</evidence>
<evidence type="ECO:0000256" key="7">
    <source>
        <dbReference type="ARBA" id="ARBA00022697"/>
    </source>
</evidence>
<evidence type="ECO:0000256" key="4">
    <source>
        <dbReference type="ARBA" id="ARBA00013213"/>
    </source>
</evidence>